<sequence>MTRIALVGLVLLLAATAHAADEREDTQQRLDSVNADIARLQAELEQERARQGDEQAALKTIDLALQDAARRNRELASTRADHDAEVVRLEAERLAYIDRLADSGDRLEAQVLAAWRAGRESRIKLLLNQDDPSRVQRLLAYYEHLSNAQGEQIHALEAALDDLDAMTAAIEAELAELAQAEAAHRAAEDELRGQREQQALTLAAIEAALDEGETRLQTLQRDRADLETLLERLDDSLADIPSDLGGGLHPTELKGQLPMPVRGRVAAAYGQPRTAGLRWQGWLISAPAGTDVNAIAYGRVAYADWLRGYGLLLIIDHGDGFMSLYGHNEALLAEVGDWVPAGRTIAQSGRNTGQSEGVYFELRHDGSAVDPAAWIDRN</sequence>
<dbReference type="FunFam" id="2.70.70.10:FF:000003">
    <property type="entry name" value="Murein hydrolase activator EnvC"/>
    <property type="match status" value="1"/>
</dbReference>
<gene>
    <name evidence="4" type="ORF">F3N42_06640</name>
</gene>
<dbReference type="SUPFAM" id="SSF51261">
    <property type="entry name" value="Duplicated hybrid motif"/>
    <property type="match status" value="1"/>
</dbReference>
<name>A0A5N0TAR2_9GAMM</name>
<keyword evidence="2" id="KW-0732">Signal</keyword>
<dbReference type="Pfam" id="PF01551">
    <property type="entry name" value="Peptidase_M23"/>
    <property type="match status" value="1"/>
</dbReference>
<dbReference type="Proteomes" id="UP000325372">
    <property type="component" value="Unassembled WGS sequence"/>
</dbReference>
<feature type="chain" id="PRO_5024292916" evidence="2">
    <location>
        <begin position="20"/>
        <end position="378"/>
    </location>
</feature>
<dbReference type="RefSeq" id="WP_150863641.1">
    <property type="nucleotide sequence ID" value="NZ_VYXP01000004.1"/>
</dbReference>
<feature type="coiled-coil region" evidence="1">
    <location>
        <begin position="153"/>
        <end position="236"/>
    </location>
</feature>
<dbReference type="InterPro" id="IPR016047">
    <property type="entry name" value="M23ase_b-sheet_dom"/>
</dbReference>
<feature type="coiled-coil region" evidence="1">
    <location>
        <begin position="23"/>
        <end position="92"/>
    </location>
</feature>
<comment type="caution">
    <text evidence="4">The sequence shown here is derived from an EMBL/GenBank/DDBJ whole genome shotgun (WGS) entry which is preliminary data.</text>
</comment>
<dbReference type="PANTHER" id="PTHR21666">
    <property type="entry name" value="PEPTIDASE-RELATED"/>
    <property type="match status" value="1"/>
</dbReference>
<accession>A0A5N0TAR2</accession>
<organism evidence="4 5">
    <name type="scientific">Marinihelvus fidelis</name>
    <dbReference type="NCBI Taxonomy" id="2613842"/>
    <lineage>
        <taxon>Bacteria</taxon>
        <taxon>Pseudomonadati</taxon>
        <taxon>Pseudomonadota</taxon>
        <taxon>Gammaproteobacteria</taxon>
        <taxon>Chromatiales</taxon>
        <taxon>Wenzhouxiangellaceae</taxon>
        <taxon>Marinihelvus</taxon>
    </lineage>
</organism>
<keyword evidence="1" id="KW-0175">Coiled coil</keyword>
<dbReference type="InterPro" id="IPR011055">
    <property type="entry name" value="Dup_hybrid_motif"/>
</dbReference>
<protein>
    <submittedName>
        <fullName evidence="4">Peptidoglycan DD-metalloendopeptidase family protein</fullName>
    </submittedName>
</protein>
<keyword evidence="5" id="KW-1185">Reference proteome</keyword>
<feature type="signal peptide" evidence="2">
    <location>
        <begin position="1"/>
        <end position="19"/>
    </location>
</feature>
<evidence type="ECO:0000313" key="5">
    <source>
        <dbReference type="Proteomes" id="UP000325372"/>
    </source>
</evidence>
<reference evidence="4 5" key="1">
    <citation type="submission" date="2019-09" db="EMBL/GenBank/DDBJ databases">
        <title>Wenzhouxiangella sp. Genome sequencing and assembly.</title>
        <authorList>
            <person name="Zhang R."/>
        </authorList>
    </citation>
    <scope>NUCLEOTIDE SEQUENCE [LARGE SCALE GENOMIC DNA]</scope>
    <source>
        <strain evidence="4 5">W260</strain>
    </source>
</reference>
<dbReference type="PANTHER" id="PTHR21666:SF270">
    <property type="entry name" value="MUREIN HYDROLASE ACTIVATOR ENVC"/>
    <property type="match status" value="1"/>
</dbReference>
<dbReference type="Gene3D" id="2.70.70.10">
    <property type="entry name" value="Glucose Permease (Domain IIA)"/>
    <property type="match status" value="1"/>
</dbReference>
<evidence type="ECO:0000256" key="1">
    <source>
        <dbReference type="SAM" id="Coils"/>
    </source>
</evidence>
<proteinExistence type="predicted"/>
<dbReference type="CDD" id="cd12797">
    <property type="entry name" value="M23_peptidase"/>
    <property type="match status" value="1"/>
</dbReference>
<evidence type="ECO:0000256" key="2">
    <source>
        <dbReference type="SAM" id="SignalP"/>
    </source>
</evidence>
<dbReference type="EMBL" id="VYXP01000004">
    <property type="protein sequence ID" value="KAA9131851.1"/>
    <property type="molecule type" value="Genomic_DNA"/>
</dbReference>
<feature type="domain" description="M23ase beta-sheet core" evidence="3">
    <location>
        <begin position="279"/>
        <end position="371"/>
    </location>
</feature>
<dbReference type="InterPro" id="IPR050570">
    <property type="entry name" value="Cell_wall_metabolism_enzyme"/>
</dbReference>
<dbReference type="GO" id="GO:0004222">
    <property type="term" value="F:metalloendopeptidase activity"/>
    <property type="evidence" value="ECO:0007669"/>
    <property type="project" value="TreeGrafter"/>
</dbReference>
<dbReference type="AlphaFoldDB" id="A0A5N0TAR2"/>
<evidence type="ECO:0000259" key="3">
    <source>
        <dbReference type="Pfam" id="PF01551"/>
    </source>
</evidence>
<evidence type="ECO:0000313" key="4">
    <source>
        <dbReference type="EMBL" id="KAA9131851.1"/>
    </source>
</evidence>